<reference evidence="4" key="1">
    <citation type="submission" date="2020-01" db="EMBL/GenBank/DDBJ databases">
        <authorList>
            <person name="Mishra B."/>
        </authorList>
    </citation>
    <scope>NUCLEOTIDE SEQUENCE [LARGE SCALE GENOMIC DNA]</scope>
</reference>
<protein>
    <recommendedName>
        <fullName evidence="6">Zinc finger PHD-type domain-containing protein</fullName>
    </recommendedName>
</protein>
<dbReference type="InterPro" id="IPR011011">
    <property type="entry name" value="Znf_FYVE_PHD"/>
</dbReference>
<keyword evidence="3" id="KW-0862">Zinc</keyword>
<evidence type="ECO:0008006" key="6">
    <source>
        <dbReference type="Google" id="ProtNLM"/>
    </source>
</evidence>
<accession>A0A6D2HFD7</accession>
<evidence type="ECO:0000313" key="5">
    <source>
        <dbReference type="Proteomes" id="UP000467841"/>
    </source>
</evidence>
<evidence type="ECO:0000256" key="1">
    <source>
        <dbReference type="ARBA" id="ARBA00022723"/>
    </source>
</evidence>
<keyword evidence="5" id="KW-1185">Reference proteome</keyword>
<comment type="caution">
    <text evidence="4">The sequence shown here is derived from an EMBL/GenBank/DDBJ whole genome shotgun (WGS) entry which is preliminary data.</text>
</comment>
<name>A0A6D2HFD7_9BRAS</name>
<sequence>MGVIVRVGLEKTLKDENGERIEPYEDNKYMNFTIRDIKVCECGAKHLLRGTCTTPWHASCLSSPPETLASTLLWECPDCSDLMAAIHAIGADATLTDAAEKAKKMQESVWRKKRTMMRESEMMMSWPRSEKT</sequence>
<dbReference type="AlphaFoldDB" id="A0A6D2HFD7"/>
<dbReference type="SUPFAM" id="SSF57903">
    <property type="entry name" value="FYVE/PHD zinc finger"/>
    <property type="match status" value="1"/>
</dbReference>
<gene>
    <name evidence="4" type="ORF">MERR_LOCUS2189</name>
</gene>
<evidence type="ECO:0000313" key="4">
    <source>
        <dbReference type="EMBL" id="CAA7014954.1"/>
    </source>
</evidence>
<organism evidence="4 5">
    <name type="scientific">Microthlaspi erraticum</name>
    <dbReference type="NCBI Taxonomy" id="1685480"/>
    <lineage>
        <taxon>Eukaryota</taxon>
        <taxon>Viridiplantae</taxon>
        <taxon>Streptophyta</taxon>
        <taxon>Embryophyta</taxon>
        <taxon>Tracheophyta</taxon>
        <taxon>Spermatophyta</taxon>
        <taxon>Magnoliopsida</taxon>
        <taxon>eudicotyledons</taxon>
        <taxon>Gunneridae</taxon>
        <taxon>Pentapetalae</taxon>
        <taxon>rosids</taxon>
        <taxon>malvids</taxon>
        <taxon>Brassicales</taxon>
        <taxon>Brassicaceae</taxon>
        <taxon>Coluteocarpeae</taxon>
        <taxon>Microthlaspi</taxon>
    </lineage>
</organism>
<dbReference type="Proteomes" id="UP000467841">
    <property type="component" value="Unassembled WGS sequence"/>
</dbReference>
<proteinExistence type="predicted"/>
<keyword evidence="2" id="KW-0863">Zinc-finger</keyword>
<keyword evidence="1" id="KW-0479">Metal-binding</keyword>
<evidence type="ECO:0000256" key="3">
    <source>
        <dbReference type="ARBA" id="ARBA00022833"/>
    </source>
</evidence>
<dbReference type="EMBL" id="CACVBM020000133">
    <property type="protein sequence ID" value="CAA7014954.1"/>
    <property type="molecule type" value="Genomic_DNA"/>
</dbReference>
<dbReference type="GO" id="GO:0008270">
    <property type="term" value="F:zinc ion binding"/>
    <property type="evidence" value="ECO:0007669"/>
    <property type="project" value="UniProtKB-KW"/>
</dbReference>
<evidence type="ECO:0000256" key="2">
    <source>
        <dbReference type="ARBA" id="ARBA00022771"/>
    </source>
</evidence>
<dbReference type="OrthoDB" id="1749006at2759"/>